<keyword evidence="10" id="KW-1185">Reference proteome</keyword>
<evidence type="ECO:0000256" key="1">
    <source>
        <dbReference type="ARBA" id="ARBA00005156"/>
    </source>
</evidence>
<reference evidence="9 10" key="1">
    <citation type="submission" date="2023-05" db="EMBL/GenBank/DDBJ databases">
        <title>A 100% complete, gapless, phased diploid assembly of the Scenedesmus obliquus UTEX 3031 genome.</title>
        <authorList>
            <person name="Biondi T.C."/>
            <person name="Hanschen E.R."/>
            <person name="Kwon T."/>
            <person name="Eng W."/>
            <person name="Kruse C.P.S."/>
            <person name="Koehler S.I."/>
            <person name="Kunde Y."/>
            <person name="Gleasner C.D."/>
            <person name="You Mak K.T."/>
            <person name="Polle J."/>
            <person name="Hovde B.T."/>
            <person name="Starkenburg S.R."/>
        </authorList>
    </citation>
    <scope>NUCLEOTIDE SEQUENCE [LARGE SCALE GENOMIC DNA]</scope>
    <source>
        <strain evidence="9 10">DOE0152z</strain>
    </source>
</reference>
<evidence type="ECO:0000256" key="3">
    <source>
        <dbReference type="ARBA" id="ARBA00023004"/>
    </source>
</evidence>
<keyword evidence="2" id="KW-0479">Metal-binding</keyword>
<protein>
    <recommendedName>
        <fullName evidence="6">Diphthamide biosynthesis protein 3</fullName>
    </recommendedName>
</protein>
<accession>A0ABY8TZJ7</accession>
<dbReference type="InterPro" id="IPR036671">
    <property type="entry name" value="DPH_MB_sf"/>
</dbReference>
<sequence length="82" mass="9201">MSYDEVEIEDMKWDEQLQAYTYSCPCGDVFQITLEQLKAGEEIARCPSCSLYITVIYDQDDFLDAEPSSGAGQAQPSEVVVH</sequence>
<feature type="domain" description="DPH-type MB" evidence="8">
    <location>
        <begin position="4"/>
        <end position="58"/>
    </location>
</feature>
<comment type="catalytic activity">
    <reaction evidence="5">
        <text>[3Fe-4S](1+)-[protein] + Fe(2+)-[Dph3] = [3Fe-4S](0)-[protein] + Fe(3+)-[Dph3]</text>
        <dbReference type="Rhea" id="RHEA:71235"/>
        <dbReference type="Rhea" id="RHEA-COMP:17996"/>
        <dbReference type="Rhea" id="RHEA-COMP:17997"/>
        <dbReference type="Rhea" id="RHEA-COMP:18002"/>
        <dbReference type="Rhea" id="RHEA-COMP:18003"/>
        <dbReference type="ChEBI" id="CHEBI:29033"/>
        <dbReference type="ChEBI" id="CHEBI:29034"/>
        <dbReference type="ChEBI" id="CHEBI:33751"/>
        <dbReference type="ChEBI" id="CHEBI:47402"/>
        <dbReference type="ChEBI" id="CHEBI:83228"/>
    </reaction>
</comment>
<evidence type="ECO:0000313" key="10">
    <source>
        <dbReference type="Proteomes" id="UP001244341"/>
    </source>
</evidence>
<dbReference type="InterPro" id="IPR044248">
    <property type="entry name" value="DPH3/4-like"/>
</dbReference>
<keyword evidence="3" id="KW-0408">Iron</keyword>
<evidence type="ECO:0000256" key="4">
    <source>
        <dbReference type="ARBA" id="ARBA00024032"/>
    </source>
</evidence>
<dbReference type="InterPro" id="IPR007872">
    <property type="entry name" value="DPH_MB_dom"/>
</dbReference>
<dbReference type="Proteomes" id="UP001244341">
    <property type="component" value="Chromosome 5b"/>
</dbReference>
<name>A0ABY8TZJ7_TETOB</name>
<dbReference type="PANTHER" id="PTHR21454">
    <property type="entry name" value="DPH3 HOMOLOG-RELATED"/>
    <property type="match status" value="1"/>
</dbReference>
<evidence type="ECO:0000256" key="2">
    <source>
        <dbReference type="ARBA" id="ARBA00022723"/>
    </source>
</evidence>
<gene>
    <name evidence="9" type="ORF">OEZ85_003101</name>
</gene>
<dbReference type="SUPFAM" id="SSF144217">
    <property type="entry name" value="CSL zinc finger"/>
    <property type="match status" value="1"/>
</dbReference>
<comment type="catalytic activity">
    <reaction evidence="7">
        <text>2 [3Fe-4S](0)-[protein] + 2 Fe(2+)-[Dph3] + NADH = 2 [4Fe-4S](1+)-[protein] + 2 [Dph3] + NAD(+) + H(+)</text>
        <dbReference type="Rhea" id="RHEA:71239"/>
        <dbReference type="Rhea" id="RHEA-COMP:17997"/>
        <dbReference type="Rhea" id="RHEA-COMP:17998"/>
        <dbReference type="Rhea" id="RHEA-COMP:18001"/>
        <dbReference type="Rhea" id="RHEA-COMP:18002"/>
        <dbReference type="ChEBI" id="CHEBI:15378"/>
        <dbReference type="ChEBI" id="CHEBI:29033"/>
        <dbReference type="ChEBI" id="CHEBI:33723"/>
        <dbReference type="ChEBI" id="CHEBI:47402"/>
        <dbReference type="ChEBI" id="CHEBI:57540"/>
        <dbReference type="ChEBI" id="CHEBI:57945"/>
        <dbReference type="ChEBI" id="CHEBI:83228"/>
    </reaction>
</comment>
<dbReference type="EMBL" id="CP126212">
    <property type="protein sequence ID" value="WIA14587.1"/>
    <property type="molecule type" value="Genomic_DNA"/>
</dbReference>
<evidence type="ECO:0000256" key="7">
    <source>
        <dbReference type="ARBA" id="ARBA00048125"/>
    </source>
</evidence>
<evidence type="ECO:0000313" key="9">
    <source>
        <dbReference type="EMBL" id="WIA14587.1"/>
    </source>
</evidence>
<evidence type="ECO:0000256" key="5">
    <source>
        <dbReference type="ARBA" id="ARBA00036267"/>
    </source>
</evidence>
<dbReference type="Gene3D" id="3.10.660.10">
    <property type="entry name" value="DPH Zinc finger"/>
    <property type="match status" value="1"/>
</dbReference>
<proteinExistence type="inferred from homology"/>
<organism evidence="9 10">
    <name type="scientific">Tetradesmus obliquus</name>
    <name type="common">Green alga</name>
    <name type="synonym">Acutodesmus obliquus</name>
    <dbReference type="NCBI Taxonomy" id="3088"/>
    <lineage>
        <taxon>Eukaryota</taxon>
        <taxon>Viridiplantae</taxon>
        <taxon>Chlorophyta</taxon>
        <taxon>core chlorophytes</taxon>
        <taxon>Chlorophyceae</taxon>
        <taxon>CS clade</taxon>
        <taxon>Sphaeropleales</taxon>
        <taxon>Scenedesmaceae</taxon>
        <taxon>Tetradesmus</taxon>
    </lineage>
</organism>
<dbReference type="PANTHER" id="PTHR21454:SF31">
    <property type="entry name" value="DIPHTHAMIDE BIOSYNTHESIS PROTEIN 3"/>
    <property type="match status" value="1"/>
</dbReference>
<comment type="pathway">
    <text evidence="1">Protein modification; peptidyl-diphthamide biosynthesis.</text>
</comment>
<comment type="similarity">
    <text evidence="4">Belongs to the DPH3 family.</text>
</comment>
<evidence type="ECO:0000256" key="6">
    <source>
        <dbReference type="ARBA" id="ARBA00041070"/>
    </source>
</evidence>
<evidence type="ECO:0000259" key="8">
    <source>
        <dbReference type="Pfam" id="PF05207"/>
    </source>
</evidence>
<dbReference type="Pfam" id="PF05207">
    <property type="entry name" value="Zn_ribbon_CSL"/>
    <property type="match status" value="1"/>
</dbReference>